<organism evidence="2 3">
    <name type="scientific">Pseudoduganella chitinolytica</name>
    <dbReference type="NCBI Taxonomy" id="34070"/>
    <lineage>
        <taxon>Bacteria</taxon>
        <taxon>Pseudomonadati</taxon>
        <taxon>Pseudomonadota</taxon>
        <taxon>Betaproteobacteria</taxon>
        <taxon>Burkholderiales</taxon>
        <taxon>Oxalobacteraceae</taxon>
        <taxon>Telluria group</taxon>
        <taxon>Pseudoduganella</taxon>
    </lineage>
</organism>
<evidence type="ECO:0000256" key="1">
    <source>
        <dbReference type="SAM" id="MobiDB-lite"/>
    </source>
</evidence>
<evidence type="ECO:0000313" key="3">
    <source>
        <dbReference type="Proteomes" id="UP001216510"/>
    </source>
</evidence>
<proteinExistence type="predicted"/>
<gene>
    <name evidence="2" type="ORF">PX653_26360</name>
</gene>
<name>A0ABY8BB04_9BURK</name>
<dbReference type="Proteomes" id="UP001216510">
    <property type="component" value="Chromosome"/>
</dbReference>
<feature type="region of interest" description="Disordered" evidence="1">
    <location>
        <begin position="53"/>
        <end position="75"/>
    </location>
</feature>
<evidence type="ECO:0000313" key="2">
    <source>
        <dbReference type="EMBL" id="WEF32876.1"/>
    </source>
</evidence>
<feature type="compositionally biased region" description="Polar residues" evidence="1">
    <location>
        <begin position="63"/>
        <end position="72"/>
    </location>
</feature>
<protein>
    <submittedName>
        <fullName evidence="2">AHH domain-containing protein</fullName>
    </submittedName>
</protein>
<dbReference type="EMBL" id="CP119083">
    <property type="protein sequence ID" value="WEF32876.1"/>
    <property type="molecule type" value="Genomic_DNA"/>
</dbReference>
<sequence length="470" mass="49860">MAQFLKGSPLTKATTIGFAAGVATAVARGGKIEITQIAADAFGNALGQSLAHENWGGSDDHSGNANDDSSPGRNVFDQAREQLNKTYYPEATLTEEAYAKRDHLADLGIISRNTGPQMSIPSAAGEGDLNGDYITLRGFNALATSDHAAMAGLEATYHRFAEGNTNAYALGITDAQVEANIANGARGTWDAVSYAGRKTAYATWNFVTAGFVERHDGRIRAEANGLLSSSNFWRATALDATTSVASMAIAGRVGGFVANRAGSGYFAYSLAGAAAGGSFDLTYQASQNAIHLATDGQSGQYGFAGREFGDSVVYGAGLGVAGKFLSEYGQHSIRLSLDVDNALYSGGPLPFKLVPPDKFNYGAYLKNLIGGPPEGMIDPHAHHILFKQGNGSTQKALVREGQDLLRRYEIDPIYGPENLTWAPNRVQGQHGEEALRNVVDQLKQVEQFGGSRADVVKQLERLGQLAAQRK</sequence>
<keyword evidence="3" id="KW-1185">Reference proteome</keyword>
<reference evidence="2 3" key="1">
    <citation type="submission" date="2023-02" db="EMBL/GenBank/DDBJ databases">
        <title>Gemone sequence of Telluria chitinolytica ACM 3522T.</title>
        <authorList>
            <person name="Frediansyah A."/>
            <person name="Miess H."/>
            <person name="Gross H."/>
        </authorList>
    </citation>
    <scope>NUCLEOTIDE SEQUENCE [LARGE SCALE GENOMIC DNA]</scope>
    <source>
        <strain evidence="2 3">ACM 3522</strain>
    </source>
</reference>
<accession>A0ABY8BB04</accession>
<dbReference type="RefSeq" id="WP_277415591.1">
    <property type="nucleotide sequence ID" value="NZ_CP119083.1"/>
</dbReference>